<feature type="compositionally biased region" description="Basic and acidic residues" evidence="4">
    <location>
        <begin position="24"/>
        <end position="33"/>
    </location>
</feature>
<dbReference type="InterPro" id="IPR018247">
    <property type="entry name" value="EF_Hand_1_Ca_BS"/>
</dbReference>
<feature type="domain" description="PKD" evidence="5">
    <location>
        <begin position="464"/>
        <end position="554"/>
    </location>
</feature>
<dbReference type="SMART" id="SM00191">
    <property type="entry name" value="Int_alpha"/>
    <property type="match status" value="5"/>
</dbReference>
<dbReference type="EMBL" id="JAMQOP010000005">
    <property type="protein sequence ID" value="MDS0301104.1"/>
    <property type="molecule type" value="Genomic_DNA"/>
</dbReference>
<dbReference type="InterPro" id="IPR013519">
    <property type="entry name" value="Int_alpha_beta-p"/>
</dbReference>
<evidence type="ECO:0000313" key="6">
    <source>
        <dbReference type="EMBL" id="MDS0301104.1"/>
    </source>
</evidence>
<feature type="region of interest" description="Disordered" evidence="4">
    <location>
        <begin position="1"/>
        <end position="33"/>
    </location>
</feature>
<feature type="compositionally biased region" description="Basic and acidic residues" evidence="4">
    <location>
        <begin position="1"/>
        <end position="17"/>
    </location>
</feature>
<feature type="compositionally biased region" description="Acidic residues" evidence="4">
    <location>
        <begin position="473"/>
        <end position="482"/>
    </location>
</feature>
<reference evidence="6 7" key="1">
    <citation type="submission" date="2022-06" db="EMBL/GenBank/DDBJ databases">
        <title>Halogeometricum sp. a new haloarchaeum isolate from saline soil.</title>
        <authorList>
            <person name="Strakova D."/>
            <person name="Galisteo C."/>
            <person name="Sanchez-Porro C."/>
            <person name="Ventosa A."/>
        </authorList>
    </citation>
    <scope>NUCLEOTIDE SEQUENCE [LARGE SCALE GENOMIC DNA]</scope>
    <source>
        <strain evidence="6 7">S1BR25-6</strain>
    </source>
</reference>
<proteinExistence type="predicted"/>
<dbReference type="InterPro" id="IPR035986">
    <property type="entry name" value="PKD_dom_sf"/>
</dbReference>
<dbReference type="PROSITE" id="PS51470">
    <property type="entry name" value="FG_GAP"/>
    <property type="match status" value="3"/>
</dbReference>
<feature type="compositionally biased region" description="Polar residues" evidence="4">
    <location>
        <begin position="457"/>
        <end position="470"/>
    </location>
</feature>
<dbReference type="SUPFAM" id="SSF49299">
    <property type="entry name" value="PKD domain"/>
    <property type="match status" value="1"/>
</dbReference>
<dbReference type="PROSITE" id="PS00018">
    <property type="entry name" value="EF_HAND_1"/>
    <property type="match status" value="1"/>
</dbReference>
<feature type="region of interest" description="Disordered" evidence="4">
    <location>
        <begin position="457"/>
        <end position="493"/>
    </location>
</feature>
<dbReference type="CDD" id="cd00146">
    <property type="entry name" value="PKD"/>
    <property type="match status" value="1"/>
</dbReference>
<dbReference type="InterPro" id="IPR013517">
    <property type="entry name" value="FG-GAP"/>
</dbReference>
<evidence type="ECO:0000256" key="3">
    <source>
        <dbReference type="ARBA" id="ARBA00023180"/>
    </source>
</evidence>
<dbReference type="Pfam" id="PF18911">
    <property type="entry name" value="PKD_4"/>
    <property type="match status" value="1"/>
</dbReference>
<organism evidence="6 7">
    <name type="scientific">Halogeometricum salsisoli</name>
    <dbReference type="NCBI Taxonomy" id="2950536"/>
    <lineage>
        <taxon>Archaea</taxon>
        <taxon>Methanobacteriati</taxon>
        <taxon>Methanobacteriota</taxon>
        <taxon>Stenosarchaea group</taxon>
        <taxon>Halobacteria</taxon>
        <taxon>Halobacteriales</taxon>
        <taxon>Haloferacaceae</taxon>
        <taxon>Halogeometricum</taxon>
    </lineage>
</organism>
<keyword evidence="1" id="KW-0732">Signal</keyword>
<dbReference type="Gene3D" id="2.60.40.10">
    <property type="entry name" value="Immunoglobulins"/>
    <property type="match status" value="1"/>
</dbReference>
<name>A0ABU2GLM3_9EURY</name>
<dbReference type="InterPro" id="IPR013783">
    <property type="entry name" value="Ig-like_fold"/>
</dbReference>
<dbReference type="InterPro" id="IPR006311">
    <property type="entry name" value="TAT_signal"/>
</dbReference>
<dbReference type="InterPro" id="IPR028994">
    <property type="entry name" value="Integrin_alpha_N"/>
</dbReference>
<gene>
    <name evidence="6" type="ORF">NDI76_20415</name>
</gene>
<keyword evidence="7" id="KW-1185">Reference proteome</keyword>
<evidence type="ECO:0000256" key="4">
    <source>
        <dbReference type="SAM" id="MobiDB-lite"/>
    </source>
</evidence>
<accession>A0ABU2GLM3</accession>
<dbReference type="Proteomes" id="UP001257060">
    <property type="component" value="Unassembled WGS sequence"/>
</dbReference>
<dbReference type="RefSeq" id="WP_310926025.1">
    <property type="nucleotide sequence ID" value="NZ_JAMQOP010000005.1"/>
</dbReference>
<evidence type="ECO:0000256" key="2">
    <source>
        <dbReference type="ARBA" id="ARBA00022737"/>
    </source>
</evidence>
<dbReference type="PANTHER" id="PTHR36220:SF1">
    <property type="entry name" value="GAMMA TUBULIN COMPLEX COMPONENT C-TERMINAL DOMAIN-CONTAINING PROTEIN"/>
    <property type="match status" value="1"/>
</dbReference>
<keyword evidence="3" id="KW-0325">Glycoprotein</keyword>
<protein>
    <submittedName>
        <fullName evidence="6">PKD domain-containing protein</fullName>
    </submittedName>
</protein>
<evidence type="ECO:0000256" key="1">
    <source>
        <dbReference type="ARBA" id="ARBA00022729"/>
    </source>
</evidence>
<comment type="caution">
    <text evidence="6">The sequence shown here is derived from an EMBL/GenBank/DDBJ whole genome shotgun (WGS) entry which is preliminary data.</text>
</comment>
<dbReference type="SUPFAM" id="SSF75011">
    <property type="entry name" value="3-carboxy-cis,cis-mucoante lactonizing enzyme"/>
    <property type="match status" value="1"/>
</dbReference>
<dbReference type="InterPro" id="IPR022409">
    <property type="entry name" value="PKD/Chitinase_dom"/>
</dbReference>
<dbReference type="InterPro" id="IPR000601">
    <property type="entry name" value="PKD_dom"/>
</dbReference>
<dbReference type="PROSITE" id="PS51318">
    <property type="entry name" value="TAT"/>
    <property type="match status" value="1"/>
</dbReference>
<dbReference type="PROSITE" id="PS50093">
    <property type="entry name" value="PKD"/>
    <property type="match status" value="1"/>
</dbReference>
<evidence type="ECO:0000313" key="7">
    <source>
        <dbReference type="Proteomes" id="UP001257060"/>
    </source>
</evidence>
<evidence type="ECO:0000259" key="5">
    <source>
        <dbReference type="PROSITE" id="PS50093"/>
    </source>
</evidence>
<dbReference type="Pfam" id="PF14312">
    <property type="entry name" value="FG-GAP_2"/>
    <property type="match status" value="6"/>
</dbReference>
<sequence>MDERKPEKRLYRADKTTTTDTETDSEREQPREWGLDRRTFIGAATLLGLGGGALGGLPAPVAAEVVDEWLEQIKLTASDATSNAEFGRSVALSEDGTTALIGSARTEAAYLYDLNASPPTETKLTASDGEAGSRFGWSVGISSNGSTALVSAPTVFGFDDSSGSAYVYDLSVSPPTETKLTASDDVDGDYFGVSAALSKDGNTALIGDSTDDDAGDNSGGVYIYDLSVSPPTESKVTASDAADADLFGSAVAVSSDGNTALVGAPRVDRSAFSSDWGAAYVYDLSVSPPTETKLVASDGSADDRFGESVAVSSNGNTAIISSPGDDTAGTSTNSGSAYVYDLSVSPPTETKLVSSDISSADRFGQSVAVSGDGNTAFVGNPGDDGASADTGAVYVYDLSVSPPTESKFTVSDSSGGALLGDSIAGSADGNTALAGAPKQQPSDLIGSGAAYVFTRSTEPENQPPTASFSYDPTDPEVGEELTFDASGSTDPDGDGTIVSYDWSFDDGTTGTGQTTTHTYTAEADYEVTLTVTDDAGETDMATQTVPVVVFADPLVVTFRNISLSIGPPQDLDGDGLYEDVNADGVAQDVTGPPDPETDDVDALNAIVADYESGSLALNQYQVTALDFNGDGILSRKDVNALRKLL</sequence>
<dbReference type="Gene3D" id="2.130.10.130">
    <property type="entry name" value="Integrin alpha, N-terminal"/>
    <property type="match status" value="1"/>
</dbReference>
<dbReference type="PANTHER" id="PTHR36220">
    <property type="entry name" value="UNNAMED PRODUCT"/>
    <property type="match status" value="1"/>
</dbReference>
<dbReference type="SMART" id="SM00089">
    <property type="entry name" value="PKD"/>
    <property type="match status" value="1"/>
</dbReference>
<keyword evidence="2" id="KW-0677">Repeat</keyword>